<evidence type="ECO:0000313" key="1">
    <source>
        <dbReference type="EMBL" id="CEN29168.1"/>
    </source>
</evidence>
<dbReference type="Proteomes" id="UP000033166">
    <property type="component" value="Chromosome I"/>
</dbReference>
<proteinExistence type="predicted"/>
<keyword evidence="1" id="KW-0238">DNA-binding</keyword>
<reference evidence="2" key="1">
    <citation type="submission" date="2015-01" db="EMBL/GenBank/DDBJ databases">
        <authorList>
            <person name="Andreevskaya M."/>
        </authorList>
    </citation>
    <scope>NUCLEOTIDE SEQUENCE [LARGE SCALE GENOMIC DNA]</scope>
    <source>
        <strain evidence="2">MKFS47</strain>
    </source>
</reference>
<dbReference type="HOGENOM" id="CLU_2409570_0_0_9"/>
<dbReference type="RefSeq" id="WP_047916173.1">
    <property type="nucleotide sequence ID" value="NZ_LN774769.1"/>
</dbReference>
<gene>
    <name evidence="1" type="ORF">LACPI_1968</name>
</gene>
<dbReference type="KEGG" id="lpk:LACPI_1968"/>
<dbReference type="AlphaFoldDB" id="A0A0D6DZJ7"/>
<sequence length="92" mass="10640">MESSQIFGEQFMNLLREQAKEAYLEGVKDGKKSLKNRGFGNITEAQKMSGYGKAAITKLRDNGEIYYIRNGAKFLYDLDDLYHYMQRNKETA</sequence>
<organism evidence="1 2">
    <name type="scientific">Pseudolactococcus piscium MKFS47</name>
    <dbReference type="NCBI Taxonomy" id="297352"/>
    <lineage>
        <taxon>Bacteria</taxon>
        <taxon>Bacillati</taxon>
        <taxon>Bacillota</taxon>
        <taxon>Bacilli</taxon>
        <taxon>Lactobacillales</taxon>
        <taxon>Streptococcaceae</taxon>
        <taxon>Pseudolactococcus</taxon>
    </lineage>
</organism>
<dbReference type="GO" id="GO:0003677">
    <property type="term" value="F:DNA binding"/>
    <property type="evidence" value="ECO:0007669"/>
    <property type="project" value="UniProtKB-KW"/>
</dbReference>
<name>A0A0D6DZJ7_9LACT</name>
<evidence type="ECO:0000313" key="2">
    <source>
        <dbReference type="Proteomes" id="UP000033166"/>
    </source>
</evidence>
<protein>
    <submittedName>
        <fullName evidence="1">Putative DNA-binding phage protein</fullName>
    </submittedName>
</protein>
<dbReference type="EMBL" id="LN774769">
    <property type="protein sequence ID" value="CEN29168.1"/>
    <property type="molecule type" value="Genomic_DNA"/>
</dbReference>
<accession>A0A0D6DZJ7</accession>